<evidence type="ECO:0000313" key="2">
    <source>
        <dbReference type="EMBL" id="CAB4786474.1"/>
    </source>
</evidence>
<keyword evidence="1" id="KW-1133">Transmembrane helix</keyword>
<gene>
    <name evidence="2" type="ORF">UFOPK2992_00098</name>
</gene>
<keyword evidence="1" id="KW-0812">Transmembrane</keyword>
<dbReference type="AlphaFoldDB" id="A0A6J6WTB3"/>
<reference evidence="2" key="1">
    <citation type="submission" date="2020-05" db="EMBL/GenBank/DDBJ databases">
        <authorList>
            <person name="Chiriac C."/>
            <person name="Salcher M."/>
            <person name="Ghai R."/>
            <person name="Kavagutti S V."/>
        </authorList>
    </citation>
    <scope>NUCLEOTIDE SEQUENCE</scope>
</reference>
<feature type="transmembrane region" description="Helical" evidence="1">
    <location>
        <begin position="38"/>
        <end position="58"/>
    </location>
</feature>
<accession>A0A6J6WTB3</accession>
<name>A0A6J6WTB3_9ZZZZ</name>
<organism evidence="2">
    <name type="scientific">freshwater metagenome</name>
    <dbReference type="NCBI Taxonomy" id="449393"/>
    <lineage>
        <taxon>unclassified sequences</taxon>
        <taxon>metagenomes</taxon>
        <taxon>ecological metagenomes</taxon>
    </lineage>
</organism>
<evidence type="ECO:0000256" key="1">
    <source>
        <dbReference type="SAM" id="Phobius"/>
    </source>
</evidence>
<sequence>MTRVVLGLGLTLSVLLLLLSLAAVPVVAMSYGGGPYLGIPVVTSIVLALVASGFFRAARRP</sequence>
<protein>
    <submittedName>
        <fullName evidence="2">Unannotated protein</fullName>
    </submittedName>
</protein>
<keyword evidence="1" id="KW-0472">Membrane</keyword>
<proteinExistence type="predicted"/>
<dbReference type="EMBL" id="CAFAAI010000006">
    <property type="protein sequence ID" value="CAB4786474.1"/>
    <property type="molecule type" value="Genomic_DNA"/>
</dbReference>